<dbReference type="Proteomes" id="UP000298277">
    <property type="component" value="Unassembled WGS sequence"/>
</dbReference>
<proteinExistence type="predicted"/>
<comment type="caution">
    <text evidence="1">The sequence shown here is derived from an EMBL/GenBank/DDBJ whole genome shotgun (WGS) entry which is preliminary data.</text>
</comment>
<evidence type="ECO:0000313" key="1">
    <source>
        <dbReference type="EMBL" id="TGK27587.1"/>
    </source>
</evidence>
<sequence length="89" mass="9977">MVFGSIVLLFFLSFNLLTGAESAFLREQEPPETKYDLLGRVSRIDYPEHPISHGRMRACYEYGSAGYIEGISVQVNTNGILPGYCNKDI</sequence>
<feature type="non-terminal residue" evidence="1">
    <location>
        <position position="89"/>
    </location>
</feature>
<protein>
    <submittedName>
        <fullName evidence="1">Uncharacterized protein</fullName>
    </submittedName>
</protein>
<dbReference type="AlphaFoldDB" id="A0A5F1Z1Z6"/>
<organism evidence="1 2">
    <name type="scientific">Leptospira gomenensis</name>
    <dbReference type="NCBI Taxonomy" id="2484974"/>
    <lineage>
        <taxon>Bacteria</taxon>
        <taxon>Pseudomonadati</taxon>
        <taxon>Spirochaetota</taxon>
        <taxon>Spirochaetia</taxon>
        <taxon>Leptospirales</taxon>
        <taxon>Leptospiraceae</taxon>
        <taxon>Leptospira</taxon>
    </lineage>
</organism>
<name>A0A5F1Z1Z6_9LEPT</name>
<accession>A0A5F1Z1Z6</accession>
<keyword evidence="2" id="KW-1185">Reference proteome</keyword>
<evidence type="ECO:0000313" key="2">
    <source>
        <dbReference type="Proteomes" id="UP000298277"/>
    </source>
</evidence>
<dbReference type="EMBL" id="RQFA01000086">
    <property type="protein sequence ID" value="TGK27587.1"/>
    <property type="molecule type" value="Genomic_DNA"/>
</dbReference>
<reference evidence="1" key="1">
    <citation type="journal article" date="2019" name="PLoS Negl. Trop. Dis.">
        <title>Revisiting the worldwide diversity of Leptospira species in the environment.</title>
        <authorList>
            <person name="Vincent A.T."/>
            <person name="Schiettekatte O."/>
            <person name="Bourhy P."/>
            <person name="Veyrier F.J."/>
            <person name="Picardeau M."/>
        </authorList>
    </citation>
    <scope>NUCLEOTIDE SEQUENCE [LARGE SCALE GENOMIC DNA]</scope>
    <source>
        <strain evidence="1">201800299</strain>
    </source>
</reference>
<gene>
    <name evidence="1" type="ORF">EHQ17_19360</name>
</gene>